<dbReference type="GO" id="GO:0009755">
    <property type="term" value="P:hormone-mediated signaling pathway"/>
    <property type="evidence" value="ECO:0007669"/>
    <property type="project" value="TreeGrafter"/>
</dbReference>
<feature type="transmembrane region" description="Helical" evidence="8">
    <location>
        <begin position="668"/>
        <end position="691"/>
    </location>
</feature>
<dbReference type="InterPro" id="IPR017452">
    <property type="entry name" value="GPCR_Rhodpsn_7TM"/>
</dbReference>
<dbReference type="InterPro" id="IPR003323">
    <property type="entry name" value="OTU_dom"/>
</dbReference>
<dbReference type="PRINTS" id="PR00237">
    <property type="entry name" value="GPCRRHODOPSN"/>
</dbReference>
<keyword evidence="3 8" id="KW-0812">Transmembrane</keyword>
<evidence type="ECO:0000256" key="8">
    <source>
        <dbReference type="SAM" id="Phobius"/>
    </source>
</evidence>
<feature type="transmembrane region" description="Helical" evidence="8">
    <location>
        <begin position="131"/>
        <end position="155"/>
    </location>
</feature>
<dbReference type="PROSITE" id="PS50262">
    <property type="entry name" value="G_PROTEIN_RECEP_F1_2"/>
    <property type="match status" value="2"/>
</dbReference>
<feature type="transmembrane region" description="Helical" evidence="8">
    <location>
        <begin position="294"/>
        <end position="315"/>
    </location>
</feature>
<evidence type="ECO:0000256" key="5">
    <source>
        <dbReference type="ARBA" id="ARBA00022989"/>
    </source>
</evidence>
<evidence type="ECO:0000256" key="4">
    <source>
        <dbReference type="ARBA" id="ARBA00022737"/>
    </source>
</evidence>
<feature type="domain" description="G-protein coupled receptors family 1 profile" evidence="9">
    <location>
        <begin position="444"/>
        <end position="721"/>
    </location>
</feature>
<dbReference type="STRING" id="50429.A0A2B4R8Q7"/>
<feature type="non-terminal residue" evidence="11">
    <location>
        <position position="1017"/>
    </location>
</feature>
<dbReference type="Proteomes" id="UP000225706">
    <property type="component" value="Unassembled WGS sequence"/>
</dbReference>
<dbReference type="FunFam" id="1.20.1070.10:FF:000343">
    <property type="entry name" value="Uncharacterized protein"/>
    <property type="match status" value="1"/>
</dbReference>
<proteinExistence type="predicted"/>
<keyword evidence="2" id="KW-0433">Leucine-rich repeat</keyword>
<protein>
    <submittedName>
        <fullName evidence="11">G-protein coupled receptor GRL101</fullName>
    </submittedName>
</protein>
<comment type="subcellular location">
    <subcellularLocation>
        <location evidence="1">Membrane</location>
    </subcellularLocation>
</comment>
<sequence length="1017" mass="114788">MSELPNGFFDGMKDIMKVIVDTNLMCCHLTKEDAQWTALYDDSFASCESMFRNSAPRKSIWAIGILSLLGAVFVIVWRLIFKERNVVQLIMLMHLAVGDGLMGVYLVTLGAKDLLWSGSYYLHDFQWRSGLSCQVTGAISVLSSEVSVMLLALISADRLKNIVFPYRGRGLTLRKAHILCAIIWVLGFVIAFLPLSGIGYFYDTLKRPAYYGRSVVCLPMQLSKSFPAGWEFSIAIFVVFNFLLFLFMMVAYVAIFLKSYNSSRQLARKGTIREVQAKKKNLSARRERALAKRVFFIILTDCACWMPIIVIGIKSLVDKDYSPQGDLAAWIAVFVLPINSALNPIIYTLSTRQDSGHQSYVLSSDERRRPMHRFIRRQLRQLREHVPQLSPTIVDTNLMCCHLTKEDAQCTALYDDSFASCESMFRNSAPRKSIWAIGILSLLGAVFVIVWRLIFKERNVVQLIMLMHLAVGDGLMGLYLVTLGAKDLLWSGSYYLHDFQWRSGLSCQVTGAISVLSSEVSVMLLALISADRLKNIVFPYRSRGLTPRKAHILCAIIWVLGFVIAFLPLSGIGYFYDTLKRPAYYGRSVVCLPLQLSKRFPAGWEFSIAIFVVLNFLLFLFMTVAYVAIFLKSYNSSRQLAREGTRREVQARKKNANARRERALAKRVFFIILTDCACWMPIIVIGIKSLVDKDYSPQGDIPAWIAVFVLPINSALNPIIYTLSTPQVQGILRPKLKLLTNRVRSFFSCCKKQQSQQDSEQGDNERLEMVEMIQLVQADPEQDAGQVNEEEQVPQAEAAQEEEAQLLMGGEAEKDQEEDNGGNSQTVLVEVHPYKGSRVTDKNVASQADGQDQEQGDNERLEMVEMVQLVKKDPEQDAGQVNEEEQVPQAEAAEKDQEEDNGGKMQTVLMEVHPHKGSRVNDKNVASQADGQGSVELIARLQQMQHDASKVNDKTDLKTELKKIASDKGFRIVDNEGSGNCMFYALSDQLEIAMRIKIKHDELRQILVQYLRKNPKL</sequence>
<evidence type="ECO:0000313" key="11">
    <source>
        <dbReference type="EMBL" id="PFX12747.1"/>
    </source>
</evidence>
<evidence type="ECO:0000259" key="10">
    <source>
        <dbReference type="PROSITE" id="PS50802"/>
    </source>
</evidence>
<dbReference type="OrthoDB" id="5979331at2759"/>
<organism evidence="11 12">
    <name type="scientific">Stylophora pistillata</name>
    <name type="common">Smooth cauliflower coral</name>
    <dbReference type="NCBI Taxonomy" id="50429"/>
    <lineage>
        <taxon>Eukaryota</taxon>
        <taxon>Metazoa</taxon>
        <taxon>Cnidaria</taxon>
        <taxon>Anthozoa</taxon>
        <taxon>Hexacorallia</taxon>
        <taxon>Scleractinia</taxon>
        <taxon>Astrocoeniina</taxon>
        <taxon>Pocilloporidae</taxon>
        <taxon>Stylophora</taxon>
    </lineage>
</organism>
<dbReference type="AlphaFoldDB" id="A0A2B4R8Q7"/>
<dbReference type="GO" id="GO:0007189">
    <property type="term" value="P:adenylate cyclase-activating G protein-coupled receptor signaling pathway"/>
    <property type="evidence" value="ECO:0007669"/>
    <property type="project" value="TreeGrafter"/>
</dbReference>
<feature type="transmembrane region" description="Helical" evidence="8">
    <location>
        <begin position="176"/>
        <end position="202"/>
    </location>
</feature>
<dbReference type="GO" id="GO:0005886">
    <property type="term" value="C:plasma membrane"/>
    <property type="evidence" value="ECO:0007669"/>
    <property type="project" value="TreeGrafter"/>
</dbReference>
<feature type="transmembrane region" description="Helical" evidence="8">
    <location>
        <begin position="327"/>
        <end position="349"/>
    </location>
</feature>
<dbReference type="EMBL" id="LSMT01001206">
    <property type="protein sequence ID" value="PFX12747.1"/>
    <property type="molecule type" value="Genomic_DNA"/>
</dbReference>
<feature type="transmembrane region" description="Helical" evidence="8">
    <location>
        <begin position="92"/>
        <end position="111"/>
    </location>
</feature>
<evidence type="ECO:0000313" key="12">
    <source>
        <dbReference type="Proteomes" id="UP000225706"/>
    </source>
</evidence>
<feature type="region of interest" description="Disordered" evidence="7">
    <location>
        <begin position="873"/>
        <end position="901"/>
    </location>
</feature>
<dbReference type="InterPro" id="IPR000276">
    <property type="entry name" value="GPCR_Rhodpsn"/>
</dbReference>
<reference evidence="12" key="1">
    <citation type="journal article" date="2017" name="bioRxiv">
        <title>Comparative analysis of the genomes of Stylophora pistillata and Acropora digitifera provides evidence for extensive differences between species of corals.</title>
        <authorList>
            <person name="Voolstra C.R."/>
            <person name="Li Y."/>
            <person name="Liew Y.J."/>
            <person name="Baumgarten S."/>
            <person name="Zoccola D."/>
            <person name="Flot J.-F."/>
            <person name="Tambutte S."/>
            <person name="Allemand D."/>
            <person name="Aranda M."/>
        </authorList>
    </citation>
    <scope>NUCLEOTIDE SEQUENCE [LARGE SCALE GENOMIC DNA]</scope>
</reference>
<evidence type="ECO:0000259" key="9">
    <source>
        <dbReference type="PROSITE" id="PS50262"/>
    </source>
</evidence>
<dbReference type="Pfam" id="PF00001">
    <property type="entry name" value="7tm_1"/>
    <property type="match status" value="2"/>
</dbReference>
<feature type="transmembrane region" description="Helical" evidence="8">
    <location>
        <begin position="606"/>
        <end position="631"/>
    </location>
</feature>
<dbReference type="PROSITE" id="PS50802">
    <property type="entry name" value="OTU"/>
    <property type="match status" value="1"/>
</dbReference>
<evidence type="ECO:0000256" key="7">
    <source>
        <dbReference type="SAM" id="MobiDB-lite"/>
    </source>
</evidence>
<evidence type="ECO:0000256" key="6">
    <source>
        <dbReference type="ARBA" id="ARBA00023136"/>
    </source>
</evidence>
<dbReference type="Gene3D" id="3.90.70.80">
    <property type="match status" value="1"/>
</dbReference>
<evidence type="ECO:0000256" key="3">
    <source>
        <dbReference type="ARBA" id="ARBA00022692"/>
    </source>
</evidence>
<accession>A0A2B4R8Q7</accession>
<feature type="region of interest" description="Disordered" evidence="7">
    <location>
        <begin position="781"/>
        <end position="802"/>
    </location>
</feature>
<dbReference type="SUPFAM" id="SSF81321">
    <property type="entry name" value="Family A G protein-coupled receptor-like"/>
    <property type="match status" value="2"/>
</dbReference>
<feature type="transmembrane region" description="Helical" evidence="8">
    <location>
        <begin position="460"/>
        <end position="481"/>
    </location>
</feature>
<feature type="region of interest" description="Disordered" evidence="7">
    <location>
        <begin position="834"/>
        <end position="859"/>
    </location>
</feature>
<feature type="transmembrane region" description="Helical" evidence="8">
    <location>
        <begin position="434"/>
        <end position="454"/>
    </location>
</feature>
<feature type="transmembrane region" description="Helical" evidence="8">
    <location>
        <begin position="232"/>
        <end position="257"/>
    </location>
</feature>
<feature type="transmembrane region" description="Helical" evidence="8">
    <location>
        <begin position="550"/>
        <end position="576"/>
    </location>
</feature>
<dbReference type="PANTHER" id="PTHR24372">
    <property type="entry name" value="GLYCOPROTEIN HORMONE RECEPTOR"/>
    <property type="match status" value="1"/>
</dbReference>
<feature type="domain" description="OTU" evidence="10">
    <location>
        <begin position="970"/>
        <end position="1017"/>
    </location>
</feature>
<keyword evidence="4" id="KW-0677">Repeat</keyword>
<feature type="transmembrane region" description="Helical" evidence="8">
    <location>
        <begin position="60"/>
        <end position="80"/>
    </location>
</feature>
<keyword evidence="5 8" id="KW-1133">Transmembrane helix</keyword>
<keyword evidence="6 8" id="KW-0472">Membrane</keyword>
<dbReference type="GO" id="GO:0008528">
    <property type="term" value="F:G protein-coupled peptide receptor activity"/>
    <property type="evidence" value="ECO:0007669"/>
    <property type="project" value="TreeGrafter"/>
</dbReference>
<keyword evidence="11" id="KW-0675">Receptor</keyword>
<dbReference type="PANTHER" id="PTHR24372:SF77">
    <property type="entry name" value="G-PROTEIN COUPLED RECEPTORS FAMILY 1 PROFILE DOMAIN-CONTAINING PROTEIN"/>
    <property type="match status" value="1"/>
</dbReference>
<evidence type="ECO:0000256" key="1">
    <source>
        <dbReference type="ARBA" id="ARBA00004370"/>
    </source>
</evidence>
<evidence type="ECO:0000256" key="2">
    <source>
        <dbReference type="ARBA" id="ARBA00022614"/>
    </source>
</evidence>
<comment type="caution">
    <text evidence="11">The sequence shown here is derived from an EMBL/GenBank/DDBJ whole genome shotgun (WGS) entry which is preliminary data.</text>
</comment>
<keyword evidence="12" id="KW-1185">Reference proteome</keyword>
<feature type="transmembrane region" description="Helical" evidence="8">
    <location>
        <begin position="703"/>
        <end position="723"/>
    </location>
</feature>
<dbReference type="CDD" id="cd22758">
    <property type="entry name" value="OTU_232R-like"/>
    <property type="match status" value="1"/>
</dbReference>
<name>A0A2B4R8Q7_STYPI</name>
<gene>
    <name evidence="11" type="ORF">AWC38_SpisGene23246</name>
</gene>
<dbReference type="Gene3D" id="1.20.1070.10">
    <property type="entry name" value="Rhodopsin 7-helix transmembrane proteins"/>
    <property type="match status" value="2"/>
</dbReference>
<feature type="domain" description="G-protein coupled receptors family 1 profile" evidence="9">
    <location>
        <begin position="70"/>
        <end position="347"/>
    </location>
</feature>